<sequence>MYLVHIIPPNKIKVFGSEEHIFIKCPPFIDGHFQYEELQWEGTNDELSALAEAIGECV</sequence>
<comment type="caution">
    <text evidence="1">The sequence shown here is derived from an EMBL/GenBank/DDBJ whole genome shotgun (WGS) entry which is preliminary data.</text>
</comment>
<protein>
    <submittedName>
        <fullName evidence="1">Uncharacterized protein</fullName>
    </submittedName>
</protein>
<gene>
    <name evidence="1" type="ORF">S12H4_59426</name>
</gene>
<name>X1VU94_9ZZZZ</name>
<proteinExistence type="predicted"/>
<accession>X1VU94</accession>
<evidence type="ECO:0000313" key="1">
    <source>
        <dbReference type="EMBL" id="GAJ24722.1"/>
    </source>
</evidence>
<dbReference type="AlphaFoldDB" id="X1VU94"/>
<dbReference type="EMBL" id="BARW01038828">
    <property type="protein sequence ID" value="GAJ24722.1"/>
    <property type="molecule type" value="Genomic_DNA"/>
</dbReference>
<reference evidence="1" key="1">
    <citation type="journal article" date="2014" name="Front. Microbiol.">
        <title>High frequency of phylogenetically diverse reductive dehalogenase-homologous genes in deep subseafloor sedimentary metagenomes.</title>
        <authorList>
            <person name="Kawai M."/>
            <person name="Futagami T."/>
            <person name="Toyoda A."/>
            <person name="Takaki Y."/>
            <person name="Nishi S."/>
            <person name="Hori S."/>
            <person name="Arai W."/>
            <person name="Tsubouchi T."/>
            <person name="Morono Y."/>
            <person name="Uchiyama I."/>
            <person name="Ito T."/>
            <person name="Fujiyama A."/>
            <person name="Inagaki F."/>
            <person name="Takami H."/>
        </authorList>
    </citation>
    <scope>NUCLEOTIDE SEQUENCE</scope>
    <source>
        <strain evidence="1">Expedition CK06-06</strain>
    </source>
</reference>
<organism evidence="1">
    <name type="scientific">marine sediment metagenome</name>
    <dbReference type="NCBI Taxonomy" id="412755"/>
    <lineage>
        <taxon>unclassified sequences</taxon>
        <taxon>metagenomes</taxon>
        <taxon>ecological metagenomes</taxon>
    </lineage>
</organism>